<dbReference type="InterPro" id="IPR016039">
    <property type="entry name" value="Thiolase-like"/>
</dbReference>
<keyword evidence="18" id="KW-1185">Reference proteome</keyword>
<comment type="pathway">
    <text evidence="1 11">Lipid metabolism; fatty acid biosynthesis.</text>
</comment>
<evidence type="ECO:0000313" key="15">
    <source>
        <dbReference type="EMBL" id="MBD8107807.1"/>
    </source>
</evidence>
<evidence type="ECO:0000256" key="6">
    <source>
        <dbReference type="ARBA" id="ARBA00022679"/>
    </source>
</evidence>
<dbReference type="InterPro" id="IPR020841">
    <property type="entry name" value="PKS_Beta-ketoAc_synthase_dom"/>
</dbReference>
<dbReference type="STRING" id="1219360.GCA_001571305_03531"/>
<reference evidence="15 18" key="2">
    <citation type="journal article" date="2020" name="FEMS Microbiol. Ecol.">
        <title>Temporal dynamics of bacterial communities during seed development and maturation.</title>
        <authorList>
            <person name="Chesneau G."/>
            <person name="Torres-Cortes G."/>
            <person name="Briand M."/>
            <person name="Darrasse A."/>
            <person name="Preveaux A."/>
            <person name="Marais C."/>
            <person name="Jacques M.A."/>
            <person name="Shade A."/>
            <person name="Barret M."/>
        </authorList>
    </citation>
    <scope>NUCLEOTIDE SEQUENCE [LARGE SCALE GENOMIC DNA]</scope>
    <source>
        <strain evidence="15 18">CFBP13732</strain>
    </source>
</reference>
<dbReference type="AlphaFoldDB" id="A0A4U3FCE7"/>
<comment type="caution">
    <text evidence="16">The sequence shown here is derived from an EMBL/GenBank/DDBJ whole genome shotgun (WGS) entry which is preliminary data.</text>
</comment>
<dbReference type="InterPro" id="IPR017568">
    <property type="entry name" value="3-oxoacyl-ACP_synth-2"/>
</dbReference>
<dbReference type="PANTHER" id="PTHR11712">
    <property type="entry name" value="POLYKETIDE SYNTHASE-RELATED"/>
    <property type="match status" value="1"/>
</dbReference>
<keyword evidence="7" id="KW-0276">Fatty acid metabolism</keyword>
<keyword evidence="5 11" id="KW-0444">Lipid biosynthesis</keyword>
<dbReference type="NCBIfam" id="TIGR03150">
    <property type="entry name" value="fabF"/>
    <property type="match status" value="1"/>
</dbReference>
<comment type="similarity">
    <text evidence="2 11 13">Belongs to the thiolase-like superfamily. Beta-ketoacyl-ACP synthases family.</text>
</comment>
<dbReference type="Proteomes" id="UP000661012">
    <property type="component" value="Unassembled WGS sequence"/>
</dbReference>
<protein>
    <recommendedName>
        <fullName evidence="4 11">3-oxoacyl-[acyl-carrier-protein] synthase 2</fullName>
        <ecNumber evidence="3 11">2.3.1.179</ecNumber>
    </recommendedName>
</protein>
<dbReference type="Pfam" id="PF00109">
    <property type="entry name" value="ketoacyl-synt"/>
    <property type="match status" value="1"/>
</dbReference>
<dbReference type="InterPro" id="IPR014030">
    <property type="entry name" value="Ketoacyl_synth_N"/>
</dbReference>
<sequence length="427" mass="44367">MLNNTGRRVVITGMGLISPLANGVEASWQRLIAGQSGIRHLPEEAYGDTAIRVGGQVPSIEQDPQHGFDIAALIPVKEQRKADRFIHLALAAAEEAMTQAGLHHLTEAAKLRTATIVATGIGGFHAISNAVKTVAEKGSRKLSPFTIPSFIANLAASHVAIKYGFKGMLGTPVSACAASIQSIGDGFRAIRFDEADIAMVGGCESCINPVSLGGFQAARALSTAFNDHPEQASRPFDQSREGFVMGEGAGMLVLEELTRAQARGATILGEVVGYGTTSDAYHITAGPEDGEGAVRAMTIALQQAGMTGCDIDYINAHSTSTPVGDLAEINALQRVLGEKAHAAISSTKSATGHLLGAAGAVGAIFSLMAMREQIAPPSLNIDRLDEAAEGLNIVKNTAQPVTIRNALVNGFGFGGVNGSIIFKAFTA</sequence>
<dbReference type="EC" id="2.3.1.179" evidence="3 11"/>
<dbReference type="PIRSF" id="PIRSF000447">
    <property type="entry name" value="KAS_II"/>
    <property type="match status" value="1"/>
</dbReference>
<gene>
    <name evidence="16" type="primary">fabF</name>
    <name evidence="16" type="ORF">EpCFBP13511_11250</name>
    <name evidence="15" type="ORF">IFT93_15505</name>
</gene>
<comment type="catalytic activity">
    <reaction evidence="11">
        <text>a fatty acyl-[ACP] + malonyl-[ACP] + H(+) = a 3-oxoacyl-[ACP] + holo-[ACP] + CO2</text>
        <dbReference type="Rhea" id="RHEA:22836"/>
        <dbReference type="Rhea" id="RHEA-COMP:9623"/>
        <dbReference type="Rhea" id="RHEA-COMP:9685"/>
        <dbReference type="Rhea" id="RHEA-COMP:9916"/>
        <dbReference type="Rhea" id="RHEA-COMP:14125"/>
        <dbReference type="ChEBI" id="CHEBI:15378"/>
        <dbReference type="ChEBI" id="CHEBI:16526"/>
        <dbReference type="ChEBI" id="CHEBI:64479"/>
        <dbReference type="ChEBI" id="CHEBI:78449"/>
        <dbReference type="ChEBI" id="CHEBI:78776"/>
        <dbReference type="ChEBI" id="CHEBI:138651"/>
    </reaction>
</comment>
<evidence type="ECO:0000256" key="2">
    <source>
        <dbReference type="ARBA" id="ARBA00008467"/>
    </source>
</evidence>
<dbReference type="SUPFAM" id="SSF53901">
    <property type="entry name" value="Thiolase-like"/>
    <property type="match status" value="2"/>
</dbReference>
<feature type="domain" description="Ketosynthase family 3 (KS3)" evidence="14">
    <location>
        <begin position="6"/>
        <end position="424"/>
    </location>
</feature>
<evidence type="ECO:0000313" key="16">
    <source>
        <dbReference type="EMBL" id="TKJ90505.1"/>
    </source>
</evidence>
<evidence type="ECO:0000256" key="4">
    <source>
        <dbReference type="ARBA" id="ARBA00014657"/>
    </source>
</evidence>
<dbReference type="InterPro" id="IPR014031">
    <property type="entry name" value="Ketoacyl_synth_C"/>
</dbReference>
<accession>A0A4U3FCE7</accession>
<dbReference type="PROSITE" id="PS52004">
    <property type="entry name" value="KS3_2"/>
    <property type="match status" value="1"/>
</dbReference>
<evidence type="ECO:0000256" key="5">
    <source>
        <dbReference type="ARBA" id="ARBA00022516"/>
    </source>
</evidence>
<evidence type="ECO:0000256" key="1">
    <source>
        <dbReference type="ARBA" id="ARBA00005194"/>
    </source>
</evidence>
<dbReference type="NCBIfam" id="NF005589">
    <property type="entry name" value="PRK07314.1"/>
    <property type="match status" value="1"/>
</dbReference>
<evidence type="ECO:0000313" key="18">
    <source>
        <dbReference type="Proteomes" id="UP000661012"/>
    </source>
</evidence>
<dbReference type="RefSeq" id="WP_137269232.1">
    <property type="nucleotide sequence ID" value="NZ_CP123752.1"/>
</dbReference>
<dbReference type="FunFam" id="3.40.47.10:FF:000018">
    <property type="entry name" value="3-oxoacyl-[acyl-carrier-protein] synthase 2"/>
    <property type="match status" value="1"/>
</dbReference>
<name>A0A4U3FCE7_9GAMM</name>
<dbReference type="NCBIfam" id="NF004970">
    <property type="entry name" value="PRK06333.1"/>
    <property type="match status" value="1"/>
</dbReference>
<dbReference type="GO" id="GO:0006633">
    <property type="term" value="P:fatty acid biosynthetic process"/>
    <property type="evidence" value="ECO:0007669"/>
    <property type="project" value="UniProtKB-UniRule"/>
</dbReference>
<keyword evidence="6 11" id="KW-0808">Transferase</keyword>
<evidence type="ECO:0000259" key="14">
    <source>
        <dbReference type="PROSITE" id="PS52004"/>
    </source>
</evidence>
<dbReference type="EMBL" id="QGAC01000009">
    <property type="protein sequence ID" value="TKJ90505.1"/>
    <property type="molecule type" value="Genomic_DNA"/>
</dbReference>
<evidence type="ECO:0000256" key="8">
    <source>
        <dbReference type="ARBA" id="ARBA00023098"/>
    </source>
</evidence>
<dbReference type="Pfam" id="PF02801">
    <property type="entry name" value="Ketoacyl-synt_C"/>
    <property type="match status" value="1"/>
</dbReference>
<keyword evidence="10 11" id="KW-0012">Acyltransferase</keyword>
<dbReference type="InterPro" id="IPR018201">
    <property type="entry name" value="Ketoacyl_synth_AS"/>
</dbReference>
<evidence type="ECO:0000256" key="7">
    <source>
        <dbReference type="ARBA" id="ARBA00022832"/>
    </source>
</evidence>
<dbReference type="EMBL" id="JACYNN010000011">
    <property type="protein sequence ID" value="MBD8107807.1"/>
    <property type="molecule type" value="Genomic_DNA"/>
</dbReference>
<evidence type="ECO:0000256" key="11">
    <source>
        <dbReference type="PIRNR" id="PIRNR000447"/>
    </source>
</evidence>
<dbReference type="PROSITE" id="PS00606">
    <property type="entry name" value="KS3_1"/>
    <property type="match status" value="1"/>
</dbReference>
<dbReference type="InterPro" id="IPR000794">
    <property type="entry name" value="Beta-ketoacyl_synthase"/>
</dbReference>
<keyword evidence="9 11" id="KW-0275">Fatty acid biosynthesis</keyword>
<proteinExistence type="inferred from homology"/>
<dbReference type="OrthoDB" id="9808669at2"/>
<dbReference type="CDD" id="cd00834">
    <property type="entry name" value="KAS_I_II"/>
    <property type="match status" value="1"/>
</dbReference>
<organism evidence="16 17">
    <name type="scientific">Erwinia persicina</name>
    <dbReference type="NCBI Taxonomy" id="55211"/>
    <lineage>
        <taxon>Bacteria</taxon>
        <taxon>Pseudomonadati</taxon>
        <taxon>Pseudomonadota</taxon>
        <taxon>Gammaproteobacteria</taxon>
        <taxon>Enterobacterales</taxon>
        <taxon>Erwiniaceae</taxon>
        <taxon>Erwinia</taxon>
    </lineage>
</organism>
<dbReference type="GO" id="GO:0005829">
    <property type="term" value="C:cytosol"/>
    <property type="evidence" value="ECO:0007669"/>
    <property type="project" value="TreeGrafter"/>
</dbReference>
<dbReference type="SMART" id="SM00825">
    <property type="entry name" value="PKS_KS"/>
    <property type="match status" value="1"/>
</dbReference>
<dbReference type="UniPathway" id="UPA00094"/>
<evidence type="ECO:0000256" key="9">
    <source>
        <dbReference type="ARBA" id="ARBA00023160"/>
    </source>
</evidence>
<dbReference type="GO" id="GO:0004315">
    <property type="term" value="F:3-oxoacyl-[acyl-carrier-protein] synthase activity"/>
    <property type="evidence" value="ECO:0007669"/>
    <property type="project" value="UniProtKB-UniRule"/>
</dbReference>
<comment type="catalytic activity">
    <reaction evidence="11">
        <text>(9Z)-hexadecenoyl-[ACP] + malonyl-[ACP] + H(+) = 3-oxo-(11Z)-octadecenoyl-[ACP] + holo-[ACP] + CO2</text>
        <dbReference type="Rhea" id="RHEA:55040"/>
        <dbReference type="Rhea" id="RHEA-COMP:9623"/>
        <dbReference type="Rhea" id="RHEA-COMP:9685"/>
        <dbReference type="Rhea" id="RHEA-COMP:10800"/>
        <dbReference type="Rhea" id="RHEA-COMP:14074"/>
        <dbReference type="ChEBI" id="CHEBI:15378"/>
        <dbReference type="ChEBI" id="CHEBI:16526"/>
        <dbReference type="ChEBI" id="CHEBI:64479"/>
        <dbReference type="ChEBI" id="CHEBI:78449"/>
        <dbReference type="ChEBI" id="CHEBI:83989"/>
        <dbReference type="ChEBI" id="CHEBI:138538"/>
        <dbReference type="EC" id="2.3.1.179"/>
    </reaction>
</comment>
<comment type="function">
    <text evidence="11">Involved in the type II fatty acid elongation cycle. Catalyzes the elongation of a wide range of acyl-ACP by the addition of two carbons from malonyl-ACP to an acyl acceptor. Can efficiently catalyze the conversion of palmitoleoyl-ACP (cis-hexadec-9-enoyl-ACP) to cis-vaccenoyl-ACP (cis-octadec-11-enoyl-ACP), an essential step in the thermal regulation of fatty acid composition.</text>
</comment>
<dbReference type="PANTHER" id="PTHR11712:SF321">
    <property type="entry name" value="3-OXOACYL-[ACYL-CARRIER-PROTEIN] SYNTHASE 2"/>
    <property type="match status" value="1"/>
</dbReference>
<dbReference type="Proteomes" id="UP000306393">
    <property type="component" value="Unassembled WGS sequence"/>
</dbReference>
<evidence type="ECO:0000256" key="13">
    <source>
        <dbReference type="RuleBase" id="RU003694"/>
    </source>
</evidence>
<evidence type="ECO:0000256" key="10">
    <source>
        <dbReference type="ARBA" id="ARBA00023315"/>
    </source>
</evidence>
<evidence type="ECO:0000256" key="3">
    <source>
        <dbReference type="ARBA" id="ARBA00012356"/>
    </source>
</evidence>
<evidence type="ECO:0000256" key="12">
    <source>
        <dbReference type="PIRSR" id="PIRSR000447-1"/>
    </source>
</evidence>
<feature type="active site" description="For beta-ketoacyl synthase activity" evidence="12">
    <location>
        <position position="176"/>
    </location>
</feature>
<keyword evidence="8" id="KW-0443">Lipid metabolism</keyword>
<reference evidence="16 17" key="1">
    <citation type="journal article" date="2019" name="Sci. Rep.">
        <title>Differences in resource use lead to coexistence of seed-transmitted microbial populations.</title>
        <authorList>
            <person name="Torres-Cortes G."/>
            <person name="Garcia B.J."/>
            <person name="Compant S."/>
            <person name="Rezki S."/>
            <person name="Jones P."/>
            <person name="Preveaux A."/>
            <person name="Briand M."/>
            <person name="Roulet A."/>
            <person name="Bouchez O."/>
            <person name="Jacobson D."/>
            <person name="Barret M."/>
        </authorList>
    </citation>
    <scope>NUCLEOTIDE SEQUENCE [LARGE SCALE GENOMIC DNA]</scope>
    <source>
        <strain evidence="16 17">CFBP13511</strain>
    </source>
</reference>
<dbReference type="Gene3D" id="3.40.47.10">
    <property type="match status" value="2"/>
</dbReference>
<evidence type="ECO:0000313" key="17">
    <source>
        <dbReference type="Proteomes" id="UP000306393"/>
    </source>
</evidence>